<evidence type="ECO:0000259" key="1">
    <source>
        <dbReference type="Pfam" id="PF08386"/>
    </source>
</evidence>
<dbReference type="SUPFAM" id="SSF53474">
    <property type="entry name" value="alpha/beta-Hydrolases"/>
    <property type="match status" value="1"/>
</dbReference>
<dbReference type="Pfam" id="PF08386">
    <property type="entry name" value="Abhydrolase_4"/>
    <property type="match status" value="1"/>
</dbReference>
<accession>A0A7S2QFS6</accession>
<name>A0A7S2QFS6_9DINO</name>
<proteinExistence type="predicted"/>
<protein>
    <recommendedName>
        <fullName evidence="1">Peptidase S33 tripeptidyl aminopeptidase-like C-terminal domain-containing protein</fullName>
    </recommendedName>
</protein>
<sequence>MACIEQAFSGEATPGCPGLSLASVGSKGEQKDSAKFPPTTFGDSLSAAILGLDTAGRLGEEDVVAWWRARGAVSPIALWRGLLYAIDVGTWPAVPKPMPPIGSGRVRPLIIGNLWDPQTAYESAQEMATMFQQGSLVTWQGYGHCLSPPPNAAEVRQSFEESVKRGEPEYTDAVGQVLCSDLVWKYFVKGELPRAGHVCTGGGPIDLSGKRAEQLQAVTRKGGRTTQ</sequence>
<dbReference type="InterPro" id="IPR029058">
    <property type="entry name" value="AB_hydrolase_fold"/>
</dbReference>
<dbReference type="AlphaFoldDB" id="A0A7S2QFS6"/>
<dbReference type="InterPro" id="IPR013595">
    <property type="entry name" value="Pept_S33_TAP-like_C"/>
</dbReference>
<evidence type="ECO:0000313" key="2">
    <source>
        <dbReference type="EMBL" id="CAD9641142.1"/>
    </source>
</evidence>
<organism evidence="2">
    <name type="scientific">Zooxanthella nutricula</name>
    <dbReference type="NCBI Taxonomy" id="1333877"/>
    <lineage>
        <taxon>Eukaryota</taxon>
        <taxon>Sar</taxon>
        <taxon>Alveolata</taxon>
        <taxon>Dinophyceae</taxon>
        <taxon>Peridiniales</taxon>
        <taxon>Peridiniales incertae sedis</taxon>
        <taxon>Zooxanthella</taxon>
    </lineage>
</organism>
<dbReference type="EMBL" id="HBGW01092863">
    <property type="protein sequence ID" value="CAD9641142.1"/>
    <property type="molecule type" value="Transcribed_RNA"/>
</dbReference>
<feature type="domain" description="Peptidase S33 tripeptidyl aminopeptidase-like C-terminal" evidence="1">
    <location>
        <begin position="91"/>
        <end position="153"/>
    </location>
</feature>
<gene>
    <name evidence="2" type="ORF">BRAN1462_LOCUS58964</name>
</gene>
<reference evidence="2" key="1">
    <citation type="submission" date="2021-01" db="EMBL/GenBank/DDBJ databases">
        <authorList>
            <person name="Corre E."/>
            <person name="Pelletier E."/>
            <person name="Niang G."/>
            <person name="Scheremetjew M."/>
            <person name="Finn R."/>
            <person name="Kale V."/>
            <person name="Holt S."/>
            <person name="Cochrane G."/>
            <person name="Meng A."/>
            <person name="Brown T."/>
            <person name="Cohen L."/>
        </authorList>
    </citation>
    <scope>NUCLEOTIDE SEQUENCE</scope>
    <source>
        <strain evidence="2">RCC3387</strain>
    </source>
</reference>